<accession>A0A344UVV3</accession>
<gene>
    <name evidence="2" type="ORF">JS278_02249</name>
</gene>
<protein>
    <recommendedName>
        <fullName evidence="1">N-acetyltransferase domain-containing protein</fullName>
    </recommendedName>
</protein>
<feature type="domain" description="N-acetyltransferase" evidence="1">
    <location>
        <begin position="6"/>
        <end position="166"/>
    </location>
</feature>
<dbReference type="Pfam" id="PF13302">
    <property type="entry name" value="Acetyltransf_3"/>
    <property type="match status" value="1"/>
</dbReference>
<dbReference type="AlphaFoldDB" id="A0A344UVV3"/>
<dbReference type="PANTHER" id="PTHR43792">
    <property type="entry name" value="GNAT FAMILY, PUTATIVE (AFU_ORTHOLOGUE AFUA_3G00765)-RELATED-RELATED"/>
    <property type="match status" value="1"/>
</dbReference>
<dbReference type="PANTHER" id="PTHR43792:SF1">
    <property type="entry name" value="N-ACETYLTRANSFERASE DOMAIN-CONTAINING PROTEIN"/>
    <property type="match status" value="1"/>
</dbReference>
<dbReference type="InterPro" id="IPR016181">
    <property type="entry name" value="Acyl_CoA_acyltransferase"/>
</dbReference>
<dbReference type="OrthoDB" id="3533156at2"/>
<dbReference type="SUPFAM" id="SSF55729">
    <property type="entry name" value="Acyl-CoA N-acyltransferases (Nat)"/>
    <property type="match status" value="1"/>
</dbReference>
<organism evidence="2 3">
    <name type="scientific">Acidipropionibacterium virtanenii</name>
    <dbReference type="NCBI Taxonomy" id="2057246"/>
    <lineage>
        <taxon>Bacteria</taxon>
        <taxon>Bacillati</taxon>
        <taxon>Actinomycetota</taxon>
        <taxon>Actinomycetes</taxon>
        <taxon>Propionibacteriales</taxon>
        <taxon>Propionibacteriaceae</taxon>
        <taxon>Acidipropionibacterium</taxon>
    </lineage>
</organism>
<dbReference type="InterPro" id="IPR000182">
    <property type="entry name" value="GNAT_dom"/>
</dbReference>
<dbReference type="GO" id="GO:0016747">
    <property type="term" value="F:acyltransferase activity, transferring groups other than amino-acyl groups"/>
    <property type="evidence" value="ECO:0007669"/>
    <property type="project" value="InterPro"/>
</dbReference>
<proteinExistence type="predicted"/>
<dbReference type="KEGG" id="acij:JS278_02249"/>
<dbReference type="InterPro" id="IPR051531">
    <property type="entry name" value="N-acetyltransferase"/>
</dbReference>
<dbReference type="RefSeq" id="WP_114045280.1">
    <property type="nucleotide sequence ID" value="NZ_CP025198.1"/>
</dbReference>
<reference evidence="2 3" key="1">
    <citation type="submission" date="2017-12" db="EMBL/GenBank/DDBJ databases">
        <title>The whole genome sequence of the Acidipropionibacterium virtanenii sp. nov. type strain JS278.</title>
        <authorList>
            <person name="Laine P."/>
            <person name="Deptula P."/>
            <person name="Varmanen P."/>
            <person name="Auvinen P."/>
        </authorList>
    </citation>
    <scope>NUCLEOTIDE SEQUENCE [LARGE SCALE GENOMIC DNA]</scope>
    <source>
        <strain evidence="2 3">JS278</strain>
    </source>
</reference>
<evidence type="ECO:0000313" key="3">
    <source>
        <dbReference type="Proteomes" id="UP000251995"/>
    </source>
</evidence>
<name>A0A344UVV3_9ACTN</name>
<evidence type="ECO:0000313" key="2">
    <source>
        <dbReference type="EMBL" id="AXE39401.1"/>
    </source>
</evidence>
<dbReference type="Gene3D" id="3.40.630.30">
    <property type="match status" value="1"/>
</dbReference>
<dbReference type="Proteomes" id="UP000251995">
    <property type="component" value="Chromosome"/>
</dbReference>
<dbReference type="EMBL" id="CP025198">
    <property type="protein sequence ID" value="AXE39401.1"/>
    <property type="molecule type" value="Genomic_DNA"/>
</dbReference>
<evidence type="ECO:0000259" key="1">
    <source>
        <dbReference type="PROSITE" id="PS51186"/>
    </source>
</evidence>
<sequence>MRLGDVLLDRPTLDDIAAVHAIYSDPQVWTHLPSGRNNTVGTTEDMVRGWIRGWECDGLSSWIVRDARSGEVLGNAGCSVRRGVFWNLGYRLDHKAHGRGIATAVAVQAVERAHETRPDVPVVAYLLEHNLASARVAQKTGLTLRHRGPDAGNPNPDAIRLIYADRPLTSEELRAVLA</sequence>
<keyword evidence="3" id="KW-1185">Reference proteome</keyword>
<dbReference type="PROSITE" id="PS51186">
    <property type="entry name" value="GNAT"/>
    <property type="match status" value="1"/>
</dbReference>